<gene>
    <name evidence="3" type="ORF">SteCoe_34707</name>
</gene>
<dbReference type="Pfam" id="PF12796">
    <property type="entry name" value="Ank_2"/>
    <property type="match status" value="1"/>
</dbReference>
<dbReference type="Gene3D" id="1.25.40.20">
    <property type="entry name" value="Ankyrin repeat-containing domain"/>
    <property type="match status" value="1"/>
</dbReference>
<dbReference type="PROSITE" id="PS50297">
    <property type="entry name" value="ANK_REP_REGION"/>
    <property type="match status" value="1"/>
</dbReference>
<feature type="region of interest" description="Disordered" evidence="2">
    <location>
        <begin position="264"/>
        <end position="288"/>
    </location>
</feature>
<keyword evidence="4" id="KW-1185">Reference proteome</keyword>
<dbReference type="SMART" id="SM00248">
    <property type="entry name" value="ANK"/>
    <property type="match status" value="3"/>
</dbReference>
<accession>A0A1R2AU62</accession>
<evidence type="ECO:0000256" key="2">
    <source>
        <dbReference type="SAM" id="MobiDB-lite"/>
    </source>
</evidence>
<dbReference type="AlphaFoldDB" id="A0A1R2AU62"/>
<sequence length="288" mass="32937">MNIWENQILNCISSKDSQGAIKLIKQGFPINYSIKLRDSFNNPQPGFSNLLIESISHNLKHLCTFLINSGISVNTKDSLGRHPVHLAASKGKINILLLLINHNSNISARDAYGNTILHISAMNHHYKFVEFVVEKLKFPVIVMNKFMKKPLDLCKDMQEKSRSLKETEELEFIIQYLWRKEEEYKVGNEICEGNGLSSLSYGKKSIMKLKKIENAREYAQVPIFPLKKQLTSMTPLKGRRNIENYLKGKHEAIQKDIEDKLSSSLAKVSKTRSPSPILKFPKLKKKTP</sequence>
<dbReference type="PROSITE" id="PS50088">
    <property type="entry name" value="ANK_REPEAT"/>
    <property type="match status" value="1"/>
</dbReference>
<feature type="compositionally biased region" description="Polar residues" evidence="2">
    <location>
        <begin position="264"/>
        <end position="274"/>
    </location>
</feature>
<evidence type="ECO:0000256" key="1">
    <source>
        <dbReference type="PROSITE-ProRule" id="PRU00023"/>
    </source>
</evidence>
<evidence type="ECO:0000313" key="3">
    <source>
        <dbReference type="EMBL" id="OMJ67985.1"/>
    </source>
</evidence>
<dbReference type="OrthoDB" id="539213at2759"/>
<feature type="repeat" description="ANK" evidence="1">
    <location>
        <begin position="79"/>
        <end position="111"/>
    </location>
</feature>
<dbReference type="Proteomes" id="UP000187209">
    <property type="component" value="Unassembled WGS sequence"/>
</dbReference>
<reference evidence="3 4" key="1">
    <citation type="submission" date="2016-11" db="EMBL/GenBank/DDBJ databases">
        <title>The macronuclear genome of Stentor coeruleus: a giant cell with tiny introns.</title>
        <authorList>
            <person name="Slabodnick M."/>
            <person name="Ruby J.G."/>
            <person name="Reiff S.B."/>
            <person name="Swart E.C."/>
            <person name="Gosai S."/>
            <person name="Prabakaran S."/>
            <person name="Witkowska E."/>
            <person name="Larue G.E."/>
            <person name="Fisher S."/>
            <person name="Freeman R.M."/>
            <person name="Gunawardena J."/>
            <person name="Chu W."/>
            <person name="Stover N.A."/>
            <person name="Gregory B.D."/>
            <person name="Nowacki M."/>
            <person name="Derisi J."/>
            <person name="Roy S.W."/>
            <person name="Marshall W.F."/>
            <person name="Sood P."/>
        </authorList>
    </citation>
    <scope>NUCLEOTIDE SEQUENCE [LARGE SCALE GENOMIC DNA]</scope>
    <source>
        <strain evidence="3">WM001</strain>
    </source>
</reference>
<dbReference type="InterPro" id="IPR036770">
    <property type="entry name" value="Ankyrin_rpt-contain_sf"/>
</dbReference>
<evidence type="ECO:0000313" key="4">
    <source>
        <dbReference type="Proteomes" id="UP000187209"/>
    </source>
</evidence>
<dbReference type="PANTHER" id="PTHR22677:SF4">
    <property type="entry name" value="USHER SYNDROME TYPE-1G PROTEIN-LIKE PROTEIN"/>
    <property type="match status" value="1"/>
</dbReference>
<dbReference type="EMBL" id="MPUH01001405">
    <property type="protein sequence ID" value="OMJ67985.1"/>
    <property type="molecule type" value="Genomic_DNA"/>
</dbReference>
<proteinExistence type="predicted"/>
<keyword evidence="1" id="KW-0040">ANK repeat</keyword>
<dbReference type="SUPFAM" id="SSF48403">
    <property type="entry name" value="Ankyrin repeat"/>
    <property type="match status" value="1"/>
</dbReference>
<name>A0A1R2AU62_9CILI</name>
<dbReference type="InterPro" id="IPR039323">
    <property type="entry name" value="ANKRD_45/46/60"/>
</dbReference>
<comment type="caution">
    <text evidence="3">The sequence shown here is derived from an EMBL/GenBank/DDBJ whole genome shotgun (WGS) entry which is preliminary data.</text>
</comment>
<dbReference type="PANTHER" id="PTHR22677">
    <property type="entry name" value="ANKYRIN REPEAT DOMAIN-CONTAINING PROTEIN 60"/>
    <property type="match status" value="1"/>
</dbReference>
<organism evidence="3 4">
    <name type="scientific">Stentor coeruleus</name>
    <dbReference type="NCBI Taxonomy" id="5963"/>
    <lineage>
        <taxon>Eukaryota</taxon>
        <taxon>Sar</taxon>
        <taxon>Alveolata</taxon>
        <taxon>Ciliophora</taxon>
        <taxon>Postciliodesmatophora</taxon>
        <taxon>Heterotrichea</taxon>
        <taxon>Heterotrichida</taxon>
        <taxon>Stentoridae</taxon>
        <taxon>Stentor</taxon>
    </lineage>
</organism>
<protein>
    <submittedName>
        <fullName evidence="3">Uncharacterized protein</fullName>
    </submittedName>
</protein>
<dbReference type="InterPro" id="IPR002110">
    <property type="entry name" value="Ankyrin_rpt"/>
</dbReference>